<organism evidence="1">
    <name type="scientific">marine sediment metagenome</name>
    <dbReference type="NCBI Taxonomy" id="412755"/>
    <lineage>
        <taxon>unclassified sequences</taxon>
        <taxon>metagenomes</taxon>
        <taxon>ecological metagenomes</taxon>
    </lineage>
</organism>
<feature type="non-terminal residue" evidence="1">
    <location>
        <position position="1"/>
    </location>
</feature>
<accession>X1LEH0</accession>
<protein>
    <recommendedName>
        <fullName evidence="2">DUF5320 domain-containing protein</fullName>
    </recommendedName>
</protein>
<proteinExistence type="predicted"/>
<comment type="caution">
    <text evidence="1">The sequence shown here is derived from an EMBL/GenBank/DDBJ whole genome shotgun (WGS) entry which is preliminary data.</text>
</comment>
<sequence>RGWGRGWGNPYPYCRNFPWLPRWWWATPNAGQYANTIPNYNYDSPVNYAAPQMDYPQTPGFTPSYEGTQITSEQELNMLKGQTEILEDELEGIRKRITEIELSKTTKK</sequence>
<dbReference type="AlphaFoldDB" id="X1LEH0"/>
<evidence type="ECO:0000313" key="1">
    <source>
        <dbReference type="EMBL" id="GAI00830.1"/>
    </source>
</evidence>
<dbReference type="EMBL" id="BARV01003237">
    <property type="protein sequence ID" value="GAI00830.1"/>
    <property type="molecule type" value="Genomic_DNA"/>
</dbReference>
<gene>
    <name evidence="1" type="ORF">S06H3_07858</name>
</gene>
<evidence type="ECO:0008006" key="2">
    <source>
        <dbReference type="Google" id="ProtNLM"/>
    </source>
</evidence>
<reference evidence="1" key="1">
    <citation type="journal article" date="2014" name="Front. Microbiol.">
        <title>High frequency of phylogenetically diverse reductive dehalogenase-homologous genes in deep subseafloor sedimentary metagenomes.</title>
        <authorList>
            <person name="Kawai M."/>
            <person name="Futagami T."/>
            <person name="Toyoda A."/>
            <person name="Takaki Y."/>
            <person name="Nishi S."/>
            <person name="Hori S."/>
            <person name="Arai W."/>
            <person name="Tsubouchi T."/>
            <person name="Morono Y."/>
            <person name="Uchiyama I."/>
            <person name="Ito T."/>
            <person name="Fujiyama A."/>
            <person name="Inagaki F."/>
            <person name="Takami H."/>
        </authorList>
    </citation>
    <scope>NUCLEOTIDE SEQUENCE</scope>
    <source>
        <strain evidence="1">Expedition CK06-06</strain>
    </source>
</reference>
<name>X1LEH0_9ZZZZ</name>